<evidence type="ECO:0000256" key="3">
    <source>
        <dbReference type="ARBA" id="ARBA00022723"/>
    </source>
</evidence>
<evidence type="ECO:0000256" key="5">
    <source>
        <dbReference type="ARBA" id="ARBA00023004"/>
    </source>
</evidence>
<gene>
    <name evidence="8" type="ORF">ABEG18_09075</name>
</gene>
<keyword evidence="5 6" id="KW-0408">Iron</keyword>
<dbReference type="Pfam" id="PF13442">
    <property type="entry name" value="Cytochrome_CBB3"/>
    <property type="match status" value="1"/>
</dbReference>
<dbReference type="GO" id="GO:0009055">
    <property type="term" value="F:electron transfer activity"/>
    <property type="evidence" value="ECO:0007669"/>
    <property type="project" value="InterPro"/>
</dbReference>
<evidence type="ECO:0000259" key="7">
    <source>
        <dbReference type="PROSITE" id="PS51007"/>
    </source>
</evidence>
<dbReference type="RefSeq" id="WP_406857745.1">
    <property type="nucleotide sequence ID" value="NZ_CP157484.1"/>
</dbReference>
<keyword evidence="1" id="KW-0813">Transport</keyword>
<dbReference type="PANTHER" id="PTHR37823:SF1">
    <property type="entry name" value="CYTOCHROME C-553-LIKE"/>
    <property type="match status" value="1"/>
</dbReference>
<feature type="domain" description="Cytochrome c" evidence="7">
    <location>
        <begin position="81"/>
        <end position="167"/>
    </location>
</feature>
<evidence type="ECO:0000256" key="6">
    <source>
        <dbReference type="PROSITE-ProRule" id="PRU00433"/>
    </source>
</evidence>
<dbReference type="InterPro" id="IPR051811">
    <property type="entry name" value="Cytochrome_c550/c551-like"/>
</dbReference>
<keyword evidence="4" id="KW-0249">Electron transport</keyword>
<name>A0AAU7JLF0_9HYPH</name>
<reference evidence="8" key="1">
    <citation type="submission" date="2024-05" db="EMBL/GenBank/DDBJ databases">
        <authorList>
            <person name="Kim S."/>
            <person name="Heo J."/>
            <person name="Choi H."/>
            <person name="Choi Y."/>
            <person name="Kwon S.-W."/>
            <person name="Kim Y."/>
        </authorList>
    </citation>
    <scope>NUCLEOTIDE SEQUENCE</scope>
    <source>
        <strain evidence="8">KACC 23698</strain>
    </source>
</reference>
<organism evidence="8">
    <name type="scientific">Alsobacter sp. KACC 23698</name>
    <dbReference type="NCBI Taxonomy" id="3149229"/>
    <lineage>
        <taxon>Bacteria</taxon>
        <taxon>Pseudomonadati</taxon>
        <taxon>Pseudomonadota</taxon>
        <taxon>Alphaproteobacteria</taxon>
        <taxon>Hyphomicrobiales</taxon>
        <taxon>Alsobacteraceae</taxon>
        <taxon>Alsobacter</taxon>
    </lineage>
</organism>
<dbReference type="GO" id="GO:0046872">
    <property type="term" value="F:metal ion binding"/>
    <property type="evidence" value="ECO:0007669"/>
    <property type="project" value="UniProtKB-KW"/>
</dbReference>
<dbReference type="GO" id="GO:0020037">
    <property type="term" value="F:heme binding"/>
    <property type="evidence" value="ECO:0007669"/>
    <property type="project" value="InterPro"/>
</dbReference>
<dbReference type="PANTHER" id="PTHR37823">
    <property type="entry name" value="CYTOCHROME C-553-LIKE"/>
    <property type="match status" value="1"/>
</dbReference>
<keyword evidence="3 6" id="KW-0479">Metal-binding</keyword>
<dbReference type="Pfam" id="PF00034">
    <property type="entry name" value="Cytochrom_C"/>
    <property type="match status" value="1"/>
</dbReference>
<dbReference type="EMBL" id="CP157484">
    <property type="protein sequence ID" value="XBO40889.1"/>
    <property type="molecule type" value="Genomic_DNA"/>
</dbReference>
<protein>
    <submittedName>
        <fullName evidence="8">C-type cytochrome</fullName>
    </submittedName>
</protein>
<feature type="domain" description="Cytochrome c" evidence="7">
    <location>
        <begin position="199"/>
        <end position="290"/>
    </location>
</feature>
<sequence length="290" mass="30956">MISAAKPSSRRTILVLSFWAFVAVASGTGGVLAYVYSGIYDISASGQHTPLVSWLVSTARRQSIQRHAAGIAPPPGYDDRASVALGQALFERDCVTCHGAPGVAPGAVGLGLNPPPPPAGRMSRAQTAPEIYWAITNGIKMTGMPAWEYRLGESERWALTAFLKSSAALSPTEYRRLADGPPRDLGAARPPNVAWTPDGAVERGRTALRQYACATCHVIPGIRSAESQVGPPLDGVGERLYLAGVLWNTPDNLAAWVRNPQRIKPETAMPDLGVSESDARDMVAYLQTLR</sequence>
<dbReference type="PROSITE" id="PS51007">
    <property type="entry name" value="CYTC"/>
    <property type="match status" value="2"/>
</dbReference>
<dbReference type="InterPro" id="IPR036909">
    <property type="entry name" value="Cyt_c-like_dom_sf"/>
</dbReference>
<evidence type="ECO:0000313" key="8">
    <source>
        <dbReference type="EMBL" id="XBO40889.1"/>
    </source>
</evidence>
<evidence type="ECO:0000256" key="4">
    <source>
        <dbReference type="ARBA" id="ARBA00022982"/>
    </source>
</evidence>
<dbReference type="Gene3D" id="1.10.760.10">
    <property type="entry name" value="Cytochrome c-like domain"/>
    <property type="match status" value="2"/>
</dbReference>
<proteinExistence type="predicted"/>
<evidence type="ECO:0000256" key="2">
    <source>
        <dbReference type="ARBA" id="ARBA00022617"/>
    </source>
</evidence>
<dbReference type="AlphaFoldDB" id="A0AAU7JLF0"/>
<keyword evidence="2 6" id="KW-0349">Heme</keyword>
<evidence type="ECO:0000256" key="1">
    <source>
        <dbReference type="ARBA" id="ARBA00022448"/>
    </source>
</evidence>
<dbReference type="SUPFAM" id="SSF46626">
    <property type="entry name" value="Cytochrome c"/>
    <property type="match status" value="2"/>
</dbReference>
<accession>A0AAU7JLF0</accession>
<dbReference type="InterPro" id="IPR009056">
    <property type="entry name" value="Cyt_c-like_dom"/>
</dbReference>